<protein>
    <submittedName>
        <fullName evidence="1">Uncharacterized protein</fullName>
    </submittedName>
</protein>
<comment type="caution">
    <text evidence="1">The sequence shown here is derived from an EMBL/GenBank/DDBJ whole genome shotgun (WGS) entry which is preliminary data.</text>
</comment>
<sequence>MGRVGTNSGRLISPSNPHLFTRSTHPFVQPATSSKPPLLFKTILTQFILTLFLIPASQRVDNKWPQCPQTMQISQLLSTQLTFQKSRELLLPLPVIPEIQEVAGQERLLFSALPTRRAKSPIEEVVLNDADERPIKWCLAIRHWSCGPALDTNNASAIMKTHVSHTCSF</sequence>
<reference evidence="1 2" key="1">
    <citation type="journal article" date="2013" name="Nat. Genet.">
        <title>The genome of the hydatid tapeworm Echinococcus granulosus.</title>
        <authorList>
            <person name="Zheng H."/>
            <person name="Zhang W."/>
            <person name="Zhang L."/>
            <person name="Zhang Z."/>
            <person name="Li J."/>
            <person name="Lu G."/>
            <person name="Zhu Y."/>
            <person name="Wang Y."/>
            <person name="Huang Y."/>
            <person name="Liu J."/>
            <person name="Kang H."/>
            <person name="Chen J."/>
            <person name="Wang L."/>
            <person name="Chen A."/>
            <person name="Yu S."/>
            <person name="Gao Z."/>
            <person name="Jin L."/>
            <person name="Gu W."/>
            <person name="Wang Z."/>
            <person name="Zhao L."/>
            <person name="Shi B."/>
            <person name="Wen H."/>
            <person name="Lin R."/>
            <person name="Jones M.K."/>
            <person name="Brejova B."/>
            <person name="Vinar T."/>
            <person name="Zhao G."/>
            <person name="McManus D.P."/>
            <person name="Chen Z."/>
            <person name="Zhou Y."/>
            <person name="Wang S."/>
        </authorList>
    </citation>
    <scope>NUCLEOTIDE SEQUENCE [LARGE SCALE GENOMIC DNA]</scope>
</reference>
<keyword evidence="2" id="KW-1185">Reference proteome</keyword>
<evidence type="ECO:0000313" key="1">
    <source>
        <dbReference type="EMBL" id="EUB60187.1"/>
    </source>
</evidence>
<dbReference type="KEGG" id="egl:EGR_04897"/>
<dbReference type="AlphaFoldDB" id="W6UPJ2"/>
<organism evidence="1 2">
    <name type="scientific">Echinococcus granulosus</name>
    <name type="common">Hydatid tapeworm</name>
    <dbReference type="NCBI Taxonomy" id="6210"/>
    <lineage>
        <taxon>Eukaryota</taxon>
        <taxon>Metazoa</taxon>
        <taxon>Spiralia</taxon>
        <taxon>Lophotrochozoa</taxon>
        <taxon>Platyhelminthes</taxon>
        <taxon>Cestoda</taxon>
        <taxon>Eucestoda</taxon>
        <taxon>Cyclophyllidea</taxon>
        <taxon>Taeniidae</taxon>
        <taxon>Echinococcus</taxon>
        <taxon>Echinococcus granulosus group</taxon>
    </lineage>
</organism>
<dbReference type="Proteomes" id="UP000019149">
    <property type="component" value="Unassembled WGS sequence"/>
</dbReference>
<dbReference type="RefSeq" id="XP_024351383.1">
    <property type="nucleotide sequence ID" value="XM_024494146.1"/>
</dbReference>
<dbReference type="GeneID" id="36340612"/>
<evidence type="ECO:0000313" key="2">
    <source>
        <dbReference type="Proteomes" id="UP000019149"/>
    </source>
</evidence>
<gene>
    <name evidence="1" type="ORF">EGR_04897</name>
</gene>
<name>W6UPJ2_ECHGR</name>
<proteinExistence type="predicted"/>
<dbReference type="CTD" id="36340612"/>
<dbReference type="EMBL" id="APAU02000033">
    <property type="protein sequence ID" value="EUB60187.1"/>
    <property type="molecule type" value="Genomic_DNA"/>
</dbReference>
<accession>W6UPJ2</accession>